<proteinExistence type="predicted"/>
<feature type="compositionally biased region" description="Low complexity" evidence="1">
    <location>
        <begin position="97"/>
        <end position="125"/>
    </location>
</feature>
<protein>
    <submittedName>
        <fullName evidence="2">Uncharacterized protein</fullName>
    </submittedName>
</protein>
<feature type="region of interest" description="Disordered" evidence="1">
    <location>
        <begin position="88"/>
        <end position="134"/>
    </location>
</feature>
<dbReference type="EMBL" id="KN832976">
    <property type="protein sequence ID" value="KIM88504.1"/>
    <property type="molecule type" value="Genomic_DNA"/>
</dbReference>
<reference evidence="2 3" key="1">
    <citation type="submission" date="2014-04" db="EMBL/GenBank/DDBJ databases">
        <authorList>
            <consortium name="DOE Joint Genome Institute"/>
            <person name="Kuo A."/>
            <person name="Tarkka M."/>
            <person name="Buscot F."/>
            <person name="Kohler A."/>
            <person name="Nagy L.G."/>
            <person name="Floudas D."/>
            <person name="Copeland A."/>
            <person name="Barry K.W."/>
            <person name="Cichocki N."/>
            <person name="Veneault-Fourrey C."/>
            <person name="LaButti K."/>
            <person name="Lindquist E.A."/>
            <person name="Lipzen A."/>
            <person name="Lundell T."/>
            <person name="Morin E."/>
            <person name="Murat C."/>
            <person name="Sun H."/>
            <person name="Tunlid A."/>
            <person name="Henrissat B."/>
            <person name="Grigoriev I.V."/>
            <person name="Hibbett D.S."/>
            <person name="Martin F."/>
            <person name="Nordberg H.P."/>
            <person name="Cantor M.N."/>
            <person name="Hua S.X."/>
        </authorList>
    </citation>
    <scope>NUCLEOTIDE SEQUENCE [LARGE SCALE GENOMIC DNA]</scope>
    <source>
        <strain evidence="2 3">F 1598</strain>
    </source>
</reference>
<accession>A0A0C3G9U1</accession>
<organism evidence="2 3">
    <name type="scientific">Piloderma croceum (strain F 1598)</name>
    <dbReference type="NCBI Taxonomy" id="765440"/>
    <lineage>
        <taxon>Eukaryota</taxon>
        <taxon>Fungi</taxon>
        <taxon>Dikarya</taxon>
        <taxon>Basidiomycota</taxon>
        <taxon>Agaricomycotina</taxon>
        <taxon>Agaricomycetes</taxon>
        <taxon>Agaricomycetidae</taxon>
        <taxon>Atheliales</taxon>
        <taxon>Atheliaceae</taxon>
        <taxon>Piloderma</taxon>
    </lineage>
</organism>
<dbReference type="AlphaFoldDB" id="A0A0C3G9U1"/>
<evidence type="ECO:0000313" key="2">
    <source>
        <dbReference type="EMBL" id="KIM88504.1"/>
    </source>
</evidence>
<gene>
    <name evidence="2" type="ORF">PILCRDRAFT_2732</name>
</gene>
<keyword evidence="3" id="KW-1185">Reference proteome</keyword>
<evidence type="ECO:0000256" key="1">
    <source>
        <dbReference type="SAM" id="MobiDB-lite"/>
    </source>
</evidence>
<dbReference type="InParanoid" id="A0A0C3G9U1"/>
<evidence type="ECO:0000313" key="3">
    <source>
        <dbReference type="Proteomes" id="UP000054166"/>
    </source>
</evidence>
<sequence length="192" mass="20541">MIFSVVIHVIFATYIPFSDAYILFPVAHNQICIVSSIKLLQKQPSVALPLSTQNWKGLSHHLSTPTVSSGSIQPPSSPLSPILTKPILQTPPSPNCSPQQPLTASPSTPSTQSSPASSSSSSSSSDTPNIPKTAMPSQLRTASVKQNLPLKVPLLLPGDISPTIMHKYEYACLGYFNTKDVGPNKQVRKILA</sequence>
<dbReference type="OrthoDB" id="10644268at2759"/>
<dbReference type="Proteomes" id="UP000054166">
    <property type="component" value="Unassembled WGS sequence"/>
</dbReference>
<name>A0A0C3G9U1_PILCF</name>
<dbReference type="HOGENOM" id="CLU_1415657_0_0_1"/>
<reference evidence="3" key="2">
    <citation type="submission" date="2015-01" db="EMBL/GenBank/DDBJ databases">
        <title>Evolutionary Origins and Diversification of the Mycorrhizal Mutualists.</title>
        <authorList>
            <consortium name="DOE Joint Genome Institute"/>
            <consortium name="Mycorrhizal Genomics Consortium"/>
            <person name="Kohler A."/>
            <person name="Kuo A."/>
            <person name="Nagy L.G."/>
            <person name="Floudas D."/>
            <person name="Copeland A."/>
            <person name="Barry K.W."/>
            <person name="Cichocki N."/>
            <person name="Veneault-Fourrey C."/>
            <person name="LaButti K."/>
            <person name="Lindquist E.A."/>
            <person name="Lipzen A."/>
            <person name="Lundell T."/>
            <person name="Morin E."/>
            <person name="Murat C."/>
            <person name="Riley R."/>
            <person name="Ohm R."/>
            <person name="Sun H."/>
            <person name="Tunlid A."/>
            <person name="Henrissat B."/>
            <person name="Grigoriev I.V."/>
            <person name="Hibbett D.S."/>
            <person name="Martin F."/>
        </authorList>
    </citation>
    <scope>NUCLEOTIDE SEQUENCE [LARGE SCALE GENOMIC DNA]</scope>
    <source>
        <strain evidence="3">F 1598</strain>
    </source>
</reference>